<gene>
    <name evidence="1" type="ORF">LOK49_LG06G01706</name>
</gene>
<name>A0ACC0HH53_9ERIC</name>
<comment type="caution">
    <text evidence="1">The sequence shown here is derived from an EMBL/GenBank/DDBJ whole genome shotgun (WGS) entry which is preliminary data.</text>
</comment>
<proteinExistence type="predicted"/>
<dbReference type="EMBL" id="CM045762">
    <property type="protein sequence ID" value="KAI8012749.1"/>
    <property type="molecule type" value="Genomic_DNA"/>
</dbReference>
<evidence type="ECO:0000313" key="2">
    <source>
        <dbReference type="Proteomes" id="UP001060215"/>
    </source>
</evidence>
<evidence type="ECO:0000313" key="1">
    <source>
        <dbReference type="EMBL" id="KAI8012749.1"/>
    </source>
</evidence>
<accession>A0ACC0HH53</accession>
<protein>
    <submittedName>
        <fullName evidence="1">Uncharacterized protein</fullName>
    </submittedName>
</protein>
<dbReference type="Proteomes" id="UP001060215">
    <property type="component" value="Chromosome 5"/>
</dbReference>
<organism evidence="1 2">
    <name type="scientific">Camellia lanceoleosa</name>
    <dbReference type="NCBI Taxonomy" id="1840588"/>
    <lineage>
        <taxon>Eukaryota</taxon>
        <taxon>Viridiplantae</taxon>
        <taxon>Streptophyta</taxon>
        <taxon>Embryophyta</taxon>
        <taxon>Tracheophyta</taxon>
        <taxon>Spermatophyta</taxon>
        <taxon>Magnoliopsida</taxon>
        <taxon>eudicotyledons</taxon>
        <taxon>Gunneridae</taxon>
        <taxon>Pentapetalae</taxon>
        <taxon>asterids</taxon>
        <taxon>Ericales</taxon>
        <taxon>Theaceae</taxon>
        <taxon>Camellia</taxon>
    </lineage>
</organism>
<keyword evidence="2" id="KW-1185">Reference proteome</keyword>
<reference evidence="1 2" key="1">
    <citation type="journal article" date="2022" name="Plant J.">
        <title>Chromosome-level genome of Camellia lanceoleosa provides a valuable resource for understanding genome evolution and self-incompatibility.</title>
        <authorList>
            <person name="Gong W."/>
            <person name="Xiao S."/>
            <person name="Wang L."/>
            <person name="Liao Z."/>
            <person name="Chang Y."/>
            <person name="Mo W."/>
            <person name="Hu G."/>
            <person name="Li W."/>
            <person name="Zhao G."/>
            <person name="Zhu H."/>
            <person name="Hu X."/>
            <person name="Ji K."/>
            <person name="Xiang X."/>
            <person name="Song Q."/>
            <person name="Yuan D."/>
            <person name="Jin S."/>
            <person name="Zhang L."/>
        </authorList>
    </citation>
    <scope>NUCLEOTIDE SEQUENCE [LARGE SCALE GENOMIC DNA]</scope>
    <source>
        <strain evidence="1">SQ_2022a</strain>
    </source>
</reference>
<sequence length="78" mass="8767">MEEGTANITIDRYAKLVKGSWFSQFHNGSNPWMARYVYGLISNGLHDDAPKTSIRNGSPLLPNKIFIFNLLKSGICNH</sequence>